<evidence type="ECO:0000313" key="2">
    <source>
        <dbReference type="EMBL" id="PPS21748.1"/>
    </source>
</evidence>
<proteinExistence type="predicted"/>
<protein>
    <submittedName>
        <fullName evidence="2">Uncharacterized protein</fullName>
    </submittedName>
</protein>
<dbReference type="EMBL" id="JJMJ01000143">
    <property type="protein sequence ID" value="PPS21748.1"/>
    <property type="molecule type" value="Genomic_DNA"/>
</dbReference>
<keyword evidence="1" id="KW-0732">Signal</keyword>
<feature type="chain" id="PRO_5047545144" evidence="1">
    <location>
        <begin position="19"/>
        <end position="332"/>
    </location>
</feature>
<reference evidence="2 3" key="1">
    <citation type="submission" date="2014-04" db="EMBL/GenBank/DDBJ databases">
        <title>Whole genome sequence of 'Brachyspira hampsonii' D13-03603F2.</title>
        <authorList>
            <person name="Patterson A.H."/>
            <person name="Chaban B."/>
            <person name="Fernando C."/>
            <person name="Harding J.C."/>
            <person name="Hill J.E."/>
        </authorList>
    </citation>
    <scope>NUCLEOTIDE SEQUENCE [LARGE SCALE GENOMIC DNA]</scope>
    <source>
        <strain evidence="2 3">D13-03603F2</strain>
    </source>
</reference>
<dbReference type="Proteomes" id="UP000238924">
    <property type="component" value="Unassembled WGS sequence"/>
</dbReference>
<organism evidence="2 3">
    <name type="scientific">Brachyspira murdochii</name>
    <dbReference type="NCBI Taxonomy" id="84378"/>
    <lineage>
        <taxon>Bacteria</taxon>
        <taxon>Pseudomonadati</taxon>
        <taxon>Spirochaetota</taxon>
        <taxon>Spirochaetia</taxon>
        <taxon>Brachyspirales</taxon>
        <taxon>Brachyspiraceae</taxon>
        <taxon>Brachyspira</taxon>
    </lineage>
</organism>
<evidence type="ECO:0000256" key="1">
    <source>
        <dbReference type="SAM" id="SignalP"/>
    </source>
</evidence>
<dbReference type="RefSeq" id="WP_104618671.1">
    <property type="nucleotide sequence ID" value="NZ_JJMJ01000143.1"/>
</dbReference>
<comment type="caution">
    <text evidence="2">The sequence shown here is derived from an EMBL/GenBank/DDBJ whole genome shotgun (WGS) entry which is preliminary data.</text>
</comment>
<feature type="signal peptide" evidence="1">
    <location>
        <begin position="1"/>
        <end position="18"/>
    </location>
</feature>
<accession>A0ABX5B3B0</accession>
<name>A0ABX5B3B0_9SPIR</name>
<gene>
    <name evidence="2" type="ORF">DJ52_09110</name>
</gene>
<keyword evidence="3" id="KW-1185">Reference proteome</keyword>
<sequence length="332" mass="40304">MLKLKVLFILLITSMLFAQSDDKITLRDLYKNDFYYLKMENRLFTRSQAPEFAYDQMMRMLDLRILIPIEDGYRYKLYPLFSKYNDAMKDINEKLYPDDWHPSMGTFEVDEIELENWWFIYSLIANQSYTLFKGYKYNSGDLIDAGDNLLQAYNFHIKQFKRSAMYKQMDNPEFAIPYSLIYILKAHILICKMRYERDYDSFDKYKEDLEQILNYIEKDSIDYQFSFKKFFKEYDELYGYRLSLYTDMVYEMGKLAVSVDANLHETIGYWIFSDKYTTVNDYVEFNNNDGIYENGEIYTQEDFSTYIENGTPLFQKYYERFSKAIDYESYFE</sequence>
<evidence type="ECO:0000313" key="3">
    <source>
        <dbReference type="Proteomes" id="UP000238924"/>
    </source>
</evidence>